<sequence>MYALSNRVQLIGNLGQDPEIRTYEGGKKKASFSMATNESYRNAQGESVKETQWHNVVAWGKLADTVEKHLAKGREVVIEGRLNNRSYTDKEGQKKYVTEVVANEVLLLGKKETVK</sequence>
<dbReference type="PANTHER" id="PTHR10302:SF0">
    <property type="entry name" value="SINGLE-STRANDED DNA-BINDING PROTEIN, MITOCHONDRIAL"/>
    <property type="match status" value="1"/>
</dbReference>
<dbReference type="InterPro" id="IPR000424">
    <property type="entry name" value="Primosome_PriB/ssb"/>
</dbReference>
<evidence type="ECO:0000256" key="2">
    <source>
        <dbReference type="HAMAP-Rule" id="MF_00984"/>
    </source>
</evidence>
<evidence type="ECO:0000256" key="1">
    <source>
        <dbReference type="ARBA" id="ARBA00023125"/>
    </source>
</evidence>
<dbReference type="InterPro" id="IPR012340">
    <property type="entry name" value="NA-bd_OB-fold"/>
</dbReference>
<evidence type="ECO:0000313" key="4">
    <source>
        <dbReference type="EMBL" id="TCZ70502.1"/>
    </source>
</evidence>
<protein>
    <recommendedName>
        <fullName evidence="2 3">Single-stranded DNA-binding protein</fullName>
        <shortName evidence="2">SSB</shortName>
    </recommendedName>
</protein>
<keyword evidence="5" id="KW-1185">Reference proteome</keyword>
<dbReference type="OrthoDB" id="9809878at2"/>
<dbReference type="Proteomes" id="UP000295164">
    <property type="component" value="Unassembled WGS sequence"/>
</dbReference>
<name>A0A4R4E0K4_9BACT</name>
<dbReference type="AlphaFoldDB" id="A0A4R4E0K4"/>
<dbReference type="GO" id="GO:0006260">
    <property type="term" value="P:DNA replication"/>
    <property type="evidence" value="ECO:0007669"/>
    <property type="project" value="InterPro"/>
</dbReference>
<comment type="subunit">
    <text evidence="2">Homotetramer.</text>
</comment>
<dbReference type="HAMAP" id="MF_00984">
    <property type="entry name" value="SSB"/>
    <property type="match status" value="1"/>
</dbReference>
<dbReference type="RefSeq" id="WP_131852256.1">
    <property type="nucleotide sequence ID" value="NZ_SKFH01000016.1"/>
</dbReference>
<dbReference type="NCBIfam" id="TIGR00621">
    <property type="entry name" value="ssb"/>
    <property type="match status" value="1"/>
</dbReference>
<dbReference type="EMBL" id="SKFH01000016">
    <property type="protein sequence ID" value="TCZ70502.1"/>
    <property type="molecule type" value="Genomic_DNA"/>
</dbReference>
<proteinExistence type="inferred from homology"/>
<reference evidence="4 5" key="1">
    <citation type="submission" date="2019-03" db="EMBL/GenBank/DDBJ databases">
        <authorList>
            <person name="Kim M.K.M."/>
        </authorList>
    </citation>
    <scope>NUCLEOTIDE SEQUENCE [LARGE SCALE GENOMIC DNA]</scope>
    <source>
        <strain evidence="4 5">17J68-15</strain>
    </source>
</reference>
<evidence type="ECO:0000313" key="5">
    <source>
        <dbReference type="Proteomes" id="UP000295164"/>
    </source>
</evidence>
<gene>
    <name evidence="4" type="primary">ssb</name>
    <name evidence="4" type="ORF">E0486_11135</name>
</gene>
<organism evidence="4 5">
    <name type="scientific">Flaviaesturariibacter aridisoli</name>
    <dbReference type="NCBI Taxonomy" id="2545761"/>
    <lineage>
        <taxon>Bacteria</taxon>
        <taxon>Pseudomonadati</taxon>
        <taxon>Bacteroidota</taxon>
        <taxon>Chitinophagia</taxon>
        <taxon>Chitinophagales</taxon>
        <taxon>Chitinophagaceae</taxon>
        <taxon>Flaviaestuariibacter</taxon>
    </lineage>
</organism>
<dbReference type="GO" id="GO:0003697">
    <property type="term" value="F:single-stranded DNA binding"/>
    <property type="evidence" value="ECO:0007669"/>
    <property type="project" value="UniProtKB-UniRule"/>
</dbReference>
<dbReference type="GO" id="GO:0009295">
    <property type="term" value="C:nucleoid"/>
    <property type="evidence" value="ECO:0007669"/>
    <property type="project" value="TreeGrafter"/>
</dbReference>
<dbReference type="PIRSF" id="PIRSF002070">
    <property type="entry name" value="SSB"/>
    <property type="match status" value="1"/>
</dbReference>
<dbReference type="Pfam" id="PF00436">
    <property type="entry name" value="SSB"/>
    <property type="match status" value="1"/>
</dbReference>
<accession>A0A4R4E0K4</accession>
<dbReference type="PROSITE" id="PS50935">
    <property type="entry name" value="SSB"/>
    <property type="match status" value="1"/>
</dbReference>
<keyword evidence="1 2" id="KW-0238">DNA-binding</keyword>
<dbReference type="InterPro" id="IPR011344">
    <property type="entry name" value="ssDNA-bd"/>
</dbReference>
<dbReference type="CDD" id="cd04496">
    <property type="entry name" value="SSB_OBF"/>
    <property type="match status" value="1"/>
</dbReference>
<comment type="caution">
    <text evidence="2">Lacks conserved residue(s) required for the propagation of feature annotation.</text>
</comment>
<dbReference type="Gene3D" id="2.40.50.140">
    <property type="entry name" value="Nucleic acid-binding proteins"/>
    <property type="match status" value="1"/>
</dbReference>
<comment type="caution">
    <text evidence="4">The sequence shown here is derived from an EMBL/GenBank/DDBJ whole genome shotgun (WGS) entry which is preliminary data.</text>
</comment>
<dbReference type="PANTHER" id="PTHR10302">
    <property type="entry name" value="SINGLE-STRANDED DNA-BINDING PROTEIN"/>
    <property type="match status" value="1"/>
</dbReference>
<evidence type="ECO:0000256" key="3">
    <source>
        <dbReference type="PIRNR" id="PIRNR002070"/>
    </source>
</evidence>
<dbReference type="SUPFAM" id="SSF50249">
    <property type="entry name" value="Nucleic acid-binding proteins"/>
    <property type="match status" value="1"/>
</dbReference>